<comment type="caution">
    <text evidence="1">The sequence shown here is derived from an EMBL/GenBank/DDBJ whole genome shotgun (WGS) entry which is preliminary data.</text>
</comment>
<dbReference type="EMBL" id="JAVDTF010000004">
    <property type="protein sequence ID" value="MDR6785611.1"/>
    <property type="molecule type" value="Genomic_DNA"/>
</dbReference>
<organism evidence="1 2">
    <name type="scientific">Pedobacter africanus</name>
    <dbReference type="NCBI Taxonomy" id="151894"/>
    <lineage>
        <taxon>Bacteria</taxon>
        <taxon>Pseudomonadati</taxon>
        <taxon>Bacteroidota</taxon>
        <taxon>Sphingobacteriia</taxon>
        <taxon>Sphingobacteriales</taxon>
        <taxon>Sphingobacteriaceae</taxon>
        <taxon>Pedobacter</taxon>
    </lineage>
</organism>
<keyword evidence="2" id="KW-1185">Reference proteome</keyword>
<gene>
    <name evidence="1" type="ORF">J2X78_004196</name>
</gene>
<reference evidence="1" key="1">
    <citation type="submission" date="2023-07" db="EMBL/GenBank/DDBJ databases">
        <title>Sorghum-associated microbial communities from plants grown in Nebraska, USA.</title>
        <authorList>
            <person name="Schachtman D."/>
        </authorList>
    </citation>
    <scope>NUCLEOTIDE SEQUENCE</scope>
    <source>
        <strain evidence="1">2697</strain>
    </source>
</reference>
<evidence type="ECO:0000313" key="2">
    <source>
        <dbReference type="Proteomes" id="UP001246858"/>
    </source>
</evidence>
<sequence>MNSVLKYLYLTIGVIVLACYAYSSYYGKAIWEGQVKRNTEYTGKRFYGGYGNRLNHK</sequence>
<evidence type="ECO:0000313" key="1">
    <source>
        <dbReference type="EMBL" id="MDR6785611.1"/>
    </source>
</evidence>
<name>A0ACC6L2P0_9SPHI</name>
<dbReference type="Proteomes" id="UP001246858">
    <property type="component" value="Unassembled WGS sequence"/>
</dbReference>
<protein>
    <submittedName>
        <fullName evidence="1">Uncharacterized protein</fullName>
    </submittedName>
</protein>
<proteinExistence type="predicted"/>
<accession>A0ACC6L2P0</accession>